<evidence type="ECO:0000256" key="9">
    <source>
        <dbReference type="PROSITE-ProRule" id="PRU10141"/>
    </source>
</evidence>
<dbReference type="HOGENOM" id="CLU_532971_0_0_3"/>
<keyword evidence="5 12" id="KW-0418">Kinase</keyword>
<keyword evidence="2 12" id="KW-0723">Serine/threonine-protein kinase</keyword>
<name>B0C3D6_ACAM1</name>
<dbReference type="EMBL" id="CP000828">
    <property type="protein sequence ID" value="ABW28635.1"/>
    <property type="molecule type" value="Genomic_DNA"/>
</dbReference>
<dbReference type="GO" id="GO:0004674">
    <property type="term" value="F:protein serine/threonine kinase activity"/>
    <property type="evidence" value="ECO:0007669"/>
    <property type="project" value="UniProtKB-KW"/>
</dbReference>
<dbReference type="AlphaFoldDB" id="B0C3D6"/>
<proteinExistence type="predicted"/>
<dbReference type="PROSITE" id="PS50011">
    <property type="entry name" value="PROTEIN_KINASE_DOM"/>
    <property type="match status" value="1"/>
</dbReference>
<dbReference type="SUPFAM" id="SSF56112">
    <property type="entry name" value="Protein kinase-like (PK-like)"/>
    <property type="match status" value="1"/>
</dbReference>
<sequence>MIACLNPACNHSNSESATVCEQCQTSLRLCDRYRPTKLLGQGGFGRTFLAVDEGEANHPACVIKQVWPAQFPDPDKIVALFHQEAQLLQELGQHPQIPQLFTSFEQDDALYLVQEYIAGHNLAQERAEVDRFSPLHVQQLLAELLPVLSFIHQHQLLHRDIKPANIIRRTTDQQLVLVDFGAAKRLTGTAIAKTGTSIGSAEYIAPEQARGKAKFASDLYSLGVTCIHLLTGLSPFDLMDGDGVWIWESLYDQTIEPSLVTVLNQMIAPALSQRYGRVEDAIVDLYTPGKLKQPSHNRLLLGAGLLGSLVLGGFLYQLFPQTSSSPSGSVVINTPKPAPQNPPQAPVPKSPSPTIPIPTPATSTELKAMENLIFIANASGQYYQAHGQFLTDLSRQPSLDQYTLQITKLGQHGLQVSGIPTTEKLRSFIILAWGGPSPASSSKPTSAETQPNSNPQDDLSLFQLPNLNRSGKAAPNIVVTNYCESLKPSQKRPPKADLPTRQPKTYQDWTCPEGYTFAFTALEVISKLASTQSPSVLFQVPPSASN</sequence>
<dbReference type="InterPro" id="IPR011009">
    <property type="entry name" value="Kinase-like_dom_sf"/>
</dbReference>
<dbReference type="RefSeq" id="WP_012164025.1">
    <property type="nucleotide sequence ID" value="NC_009925.1"/>
</dbReference>
<gene>
    <name evidence="12" type="ordered locus">AM1_3645</name>
</gene>
<evidence type="ECO:0000256" key="7">
    <source>
        <dbReference type="ARBA" id="ARBA00047899"/>
    </source>
</evidence>
<dbReference type="STRING" id="329726.AM1_3645"/>
<evidence type="ECO:0000256" key="8">
    <source>
        <dbReference type="ARBA" id="ARBA00048679"/>
    </source>
</evidence>
<evidence type="ECO:0000256" key="2">
    <source>
        <dbReference type="ARBA" id="ARBA00022527"/>
    </source>
</evidence>
<evidence type="ECO:0000256" key="1">
    <source>
        <dbReference type="ARBA" id="ARBA00012513"/>
    </source>
</evidence>
<evidence type="ECO:0000256" key="6">
    <source>
        <dbReference type="ARBA" id="ARBA00022840"/>
    </source>
</evidence>
<evidence type="ECO:0000313" key="12">
    <source>
        <dbReference type="EMBL" id="ABW28635.1"/>
    </source>
</evidence>
<evidence type="ECO:0000259" key="11">
    <source>
        <dbReference type="PROSITE" id="PS50011"/>
    </source>
</evidence>
<dbReference type="Proteomes" id="UP000000268">
    <property type="component" value="Chromosome"/>
</dbReference>
<dbReference type="PROSITE" id="PS00107">
    <property type="entry name" value="PROTEIN_KINASE_ATP"/>
    <property type="match status" value="1"/>
</dbReference>
<dbReference type="CDD" id="cd14014">
    <property type="entry name" value="STKc_PknB_like"/>
    <property type="match status" value="1"/>
</dbReference>
<keyword evidence="13" id="KW-1185">Reference proteome</keyword>
<dbReference type="SMART" id="SM00220">
    <property type="entry name" value="S_TKc"/>
    <property type="match status" value="1"/>
</dbReference>
<evidence type="ECO:0000313" key="13">
    <source>
        <dbReference type="Proteomes" id="UP000000268"/>
    </source>
</evidence>
<accession>B0C3D6</accession>
<feature type="region of interest" description="Disordered" evidence="10">
    <location>
        <begin position="486"/>
        <end position="505"/>
    </location>
</feature>
<dbReference type="PANTHER" id="PTHR24363">
    <property type="entry name" value="SERINE/THREONINE PROTEIN KINASE"/>
    <property type="match status" value="1"/>
</dbReference>
<feature type="compositionally biased region" description="Pro residues" evidence="10">
    <location>
        <begin position="336"/>
        <end position="355"/>
    </location>
</feature>
<feature type="compositionally biased region" description="Polar residues" evidence="10">
    <location>
        <begin position="448"/>
        <end position="459"/>
    </location>
</feature>
<dbReference type="EC" id="2.7.11.1" evidence="1"/>
<dbReference type="Pfam" id="PF00069">
    <property type="entry name" value="Pkinase"/>
    <property type="match status" value="1"/>
</dbReference>
<evidence type="ECO:0000256" key="10">
    <source>
        <dbReference type="SAM" id="MobiDB-lite"/>
    </source>
</evidence>
<feature type="domain" description="Protein kinase" evidence="11">
    <location>
        <begin position="33"/>
        <end position="299"/>
    </location>
</feature>
<evidence type="ECO:0000256" key="5">
    <source>
        <dbReference type="ARBA" id="ARBA00022777"/>
    </source>
</evidence>
<dbReference type="OrthoDB" id="428645at2"/>
<dbReference type="eggNOG" id="COG0515">
    <property type="taxonomic scope" value="Bacteria"/>
</dbReference>
<dbReference type="GO" id="GO:0005524">
    <property type="term" value="F:ATP binding"/>
    <property type="evidence" value="ECO:0007669"/>
    <property type="project" value="UniProtKB-UniRule"/>
</dbReference>
<dbReference type="PANTHER" id="PTHR24363:SF0">
    <property type="entry name" value="SERINE_THREONINE KINASE LIKE DOMAIN CONTAINING 1"/>
    <property type="match status" value="1"/>
</dbReference>
<feature type="binding site" evidence="9">
    <location>
        <position position="64"/>
    </location>
    <ligand>
        <name>ATP</name>
        <dbReference type="ChEBI" id="CHEBI:30616"/>
    </ligand>
</feature>
<comment type="catalytic activity">
    <reaction evidence="8">
        <text>L-seryl-[protein] + ATP = O-phospho-L-seryl-[protein] + ADP + H(+)</text>
        <dbReference type="Rhea" id="RHEA:17989"/>
        <dbReference type="Rhea" id="RHEA-COMP:9863"/>
        <dbReference type="Rhea" id="RHEA-COMP:11604"/>
        <dbReference type="ChEBI" id="CHEBI:15378"/>
        <dbReference type="ChEBI" id="CHEBI:29999"/>
        <dbReference type="ChEBI" id="CHEBI:30616"/>
        <dbReference type="ChEBI" id="CHEBI:83421"/>
        <dbReference type="ChEBI" id="CHEBI:456216"/>
        <dbReference type="EC" id="2.7.11.1"/>
    </reaction>
</comment>
<dbReference type="Gene3D" id="1.10.510.10">
    <property type="entry name" value="Transferase(Phosphotransferase) domain 1"/>
    <property type="match status" value="1"/>
</dbReference>
<keyword evidence="3" id="KW-0808">Transferase</keyword>
<reference evidence="12 13" key="1">
    <citation type="journal article" date="2008" name="Proc. Natl. Acad. Sci. U.S.A.">
        <title>Niche adaptation and genome expansion in the chlorophyll d-producing cyanobacterium Acaryochloris marina.</title>
        <authorList>
            <person name="Swingley W.D."/>
            <person name="Chen M."/>
            <person name="Cheung P.C."/>
            <person name="Conrad A.L."/>
            <person name="Dejesa L.C."/>
            <person name="Hao J."/>
            <person name="Honchak B.M."/>
            <person name="Karbach L.E."/>
            <person name="Kurdoglu A."/>
            <person name="Lahiri S."/>
            <person name="Mastrian S.D."/>
            <person name="Miyashita H."/>
            <person name="Page L."/>
            <person name="Ramakrishna P."/>
            <person name="Satoh S."/>
            <person name="Sattley W.M."/>
            <person name="Shimada Y."/>
            <person name="Taylor H.L."/>
            <person name="Tomo T."/>
            <person name="Tsuchiya T."/>
            <person name="Wang Z.T."/>
            <person name="Raymond J."/>
            <person name="Mimuro M."/>
            <person name="Blankenship R.E."/>
            <person name="Touchman J.W."/>
        </authorList>
    </citation>
    <scope>NUCLEOTIDE SEQUENCE [LARGE SCALE GENOMIC DNA]</scope>
    <source>
        <strain evidence="13">MBIC 11017</strain>
    </source>
</reference>
<protein>
    <recommendedName>
        <fullName evidence="1">non-specific serine/threonine protein kinase</fullName>
        <ecNumber evidence="1">2.7.11.1</ecNumber>
    </recommendedName>
</protein>
<keyword evidence="4 9" id="KW-0547">Nucleotide-binding</keyword>
<feature type="region of interest" description="Disordered" evidence="10">
    <location>
        <begin position="439"/>
        <end position="459"/>
    </location>
</feature>
<dbReference type="InterPro" id="IPR017441">
    <property type="entry name" value="Protein_kinase_ATP_BS"/>
</dbReference>
<dbReference type="KEGG" id="amr:AM1_3645"/>
<keyword evidence="6 9" id="KW-0067">ATP-binding</keyword>
<evidence type="ECO:0000256" key="4">
    <source>
        <dbReference type="ARBA" id="ARBA00022741"/>
    </source>
</evidence>
<feature type="region of interest" description="Disordered" evidence="10">
    <location>
        <begin position="327"/>
        <end position="355"/>
    </location>
</feature>
<evidence type="ECO:0000256" key="3">
    <source>
        <dbReference type="ARBA" id="ARBA00022679"/>
    </source>
</evidence>
<organism evidence="12 13">
    <name type="scientific">Acaryochloris marina (strain MBIC 11017)</name>
    <dbReference type="NCBI Taxonomy" id="329726"/>
    <lineage>
        <taxon>Bacteria</taxon>
        <taxon>Bacillati</taxon>
        <taxon>Cyanobacteriota</taxon>
        <taxon>Cyanophyceae</taxon>
        <taxon>Acaryochloridales</taxon>
        <taxon>Acaryochloridaceae</taxon>
        <taxon>Acaryochloris</taxon>
    </lineage>
</organism>
<comment type="catalytic activity">
    <reaction evidence="7">
        <text>L-threonyl-[protein] + ATP = O-phospho-L-threonyl-[protein] + ADP + H(+)</text>
        <dbReference type="Rhea" id="RHEA:46608"/>
        <dbReference type="Rhea" id="RHEA-COMP:11060"/>
        <dbReference type="Rhea" id="RHEA-COMP:11605"/>
        <dbReference type="ChEBI" id="CHEBI:15378"/>
        <dbReference type="ChEBI" id="CHEBI:30013"/>
        <dbReference type="ChEBI" id="CHEBI:30616"/>
        <dbReference type="ChEBI" id="CHEBI:61977"/>
        <dbReference type="ChEBI" id="CHEBI:456216"/>
        <dbReference type="EC" id="2.7.11.1"/>
    </reaction>
</comment>
<dbReference type="InterPro" id="IPR000719">
    <property type="entry name" value="Prot_kinase_dom"/>
</dbReference>